<dbReference type="GO" id="GO:0005886">
    <property type="term" value="C:plasma membrane"/>
    <property type="evidence" value="ECO:0007669"/>
    <property type="project" value="UniProtKB-SubCell"/>
</dbReference>
<evidence type="ECO:0000256" key="7">
    <source>
        <dbReference type="RuleBase" id="RU000688"/>
    </source>
</evidence>
<feature type="transmembrane region" description="Helical" evidence="8">
    <location>
        <begin position="199"/>
        <end position="219"/>
    </location>
</feature>
<protein>
    <recommendedName>
        <fullName evidence="9">G-protein coupled receptors family 1 profile domain-containing protein</fullName>
    </recommendedName>
</protein>
<dbReference type="AlphaFoldDB" id="A0A2T7PEI6"/>
<evidence type="ECO:0000256" key="2">
    <source>
        <dbReference type="ARBA" id="ARBA00022475"/>
    </source>
</evidence>
<keyword evidence="4 8" id="KW-1133">Transmembrane helix</keyword>
<reference evidence="10 11" key="1">
    <citation type="submission" date="2018-04" db="EMBL/GenBank/DDBJ databases">
        <title>The genome of golden apple snail Pomacea canaliculata provides insight into stress tolerance and invasive adaptation.</title>
        <authorList>
            <person name="Liu C."/>
            <person name="Liu B."/>
            <person name="Ren Y."/>
            <person name="Zhang Y."/>
            <person name="Wang H."/>
            <person name="Li S."/>
            <person name="Jiang F."/>
            <person name="Yin L."/>
            <person name="Zhang G."/>
            <person name="Qian W."/>
            <person name="Fan W."/>
        </authorList>
    </citation>
    <scope>NUCLEOTIDE SEQUENCE [LARGE SCALE GENOMIC DNA]</scope>
    <source>
        <strain evidence="10">SZHN2017</strain>
        <tissue evidence="10">Muscle</tissue>
    </source>
</reference>
<dbReference type="InterPro" id="IPR000276">
    <property type="entry name" value="GPCR_Rhodpsn"/>
</dbReference>
<organism evidence="10 11">
    <name type="scientific">Pomacea canaliculata</name>
    <name type="common">Golden apple snail</name>
    <dbReference type="NCBI Taxonomy" id="400727"/>
    <lineage>
        <taxon>Eukaryota</taxon>
        <taxon>Metazoa</taxon>
        <taxon>Spiralia</taxon>
        <taxon>Lophotrochozoa</taxon>
        <taxon>Mollusca</taxon>
        <taxon>Gastropoda</taxon>
        <taxon>Caenogastropoda</taxon>
        <taxon>Architaenioglossa</taxon>
        <taxon>Ampullarioidea</taxon>
        <taxon>Ampullariidae</taxon>
        <taxon>Pomacea</taxon>
    </lineage>
</organism>
<keyword evidence="5 8" id="KW-0472">Membrane</keyword>
<gene>
    <name evidence="10" type="ORF">C0Q70_07255</name>
</gene>
<dbReference type="Proteomes" id="UP000245119">
    <property type="component" value="Linkage Group LG4"/>
</dbReference>
<dbReference type="PANTHER" id="PTHR24241">
    <property type="entry name" value="NEUROPEPTIDE RECEPTOR-RELATED G-PROTEIN COUPLED RECEPTOR"/>
    <property type="match status" value="1"/>
</dbReference>
<feature type="transmembrane region" description="Helical" evidence="8">
    <location>
        <begin position="42"/>
        <end position="60"/>
    </location>
</feature>
<comment type="caution">
    <text evidence="10">The sequence shown here is derived from an EMBL/GenBank/DDBJ whole genome shotgun (WGS) entry which is preliminary data.</text>
</comment>
<feature type="transmembrane region" description="Helical" evidence="8">
    <location>
        <begin position="72"/>
        <end position="92"/>
    </location>
</feature>
<keyword evidence="6 7" id="KW-0675">Receptor</keyword>
<comment type="subcellular location">
    <subcellularLocation>
        <location evidence="1">Cell membrane</location>
        <topology evidence="1">Multi-pass membrane protein</topology>
    </subcellularLocation>
</comment>
<evidence type="ECO:0000259" key="9">
    <source>
        <dbReference type="PROSITE" id="PS50262"/>
    </source>
</evidence>
<dbReference type="CDD" id="cd00637">
    <property type="entry name" value="7tm_classA_rhodopsin-like"/>
    <property type="match status" value="1"/>
</dbReference>
<evidence type="ECO:0000256" key="6">
    <source>
        <dbReference type="ARBA" id="ARBA00023170"/>
    </source>
</evidence>
<dbReference type="EMBL" id="PZQS01000004">
    <property type="protein sequence ID" value="PVD31837.1"/>
    <property type="molecule type" value="Genomic_DNA"/>
</dbReference>
<dbReference type="SUPFAM" id="SSF81321">
    <property type="entry name" value="Family A G protein-coupled receptor-like"/>
    <property type="match status" value="2"/>
</dbReference>
<dbReference type="PROSITE" id="PS00237">
    <property type="entry name" value="G_PROTEIN_RECEP_F1_1"/>
    <property type="match status" value="1"/>
</dbReference>
<feature type="domain" description="G-protein coupled receptors family 1 profile" evidence="9">
    <location>
        <begin position="22"/>
        <end position="434"/>
    </location>
</feature>
<feature type="transmembrane region" description="Helical" evidence="8">
    <location>
        <begin position="6"/>
        <end position="30"/>
    </location>
</feature>
<keyword evidence="7" id="KW-0297">G-protein coupled receptor</keyword>
<feature type="transmembrane region" description="Helical" evidence="8">
    <location>
        <begin position="420"/>
        <end position="437"/>
    </location>
</feature>
<dbReference type="OrthoDB" id="6117944at2759"/>
<evidence type="ECO:0000313" key="10">
    <source>
        <dbReference type="EMBL" id="PVD31837.1"/>
    </source>
</evidence>
<dbReference type="PROSITE" id="PS50262">
    <property type="entry name" value="G_PROTEIN_RECEP_F1_2"/>
    <property type="match status" value="1"/>
</dbReference>
<evidence type="ECO:0000256" key="5">
    <source>
        <dbReference type="ARBA" id="ARBA00023136"/>
    </source>
</evidence>
<name>A0A2T7PEI6_POMCA</name>
<keyword evidence="2" id="KW-1003">Cell membrane</keyword>
<keyword evidence="11" id="KW-1185">Reference proteome</keyword>
<dbReference type="InterPro" id="IPR017452">
    <property type="entry name" value="GPCR_Rhodpsn_7TM"/>
</dbReference>
<evidence type="ECO:0000313" key="11">
    <source>
        <dbReference type="Proteomes" id="UP000245119"/>
    </source>
</evidence>
<comment type="similarity">
    <text evidence="7">Belongs to the G-protein coupled receptor 1 family.</text>
</comment>
<evidence type="ECO:0000256" key="8">
    <source>
        <dbReference type="SAM" id="Phobius"/>
    </source>
</evidence>
<evidence type="ECO:0000256" key="1">
    <source>
        <dbReference type="ARBA" id="ARBA00004651"/>
    </source>
</evidence>
<accession>A0A2T7PEI6</accession>
<evidence type="ECO:0000256" key="4">
    <source>
        <dbReference type="ARBA" id="ARBA00022989"/>
    </source>
</evidence>
<dbReference type="Gene3D" id="1.20.1070.10">
    <property type="entry name" value="Rhodopsin 7-helix transmembrane proteins"/>
    <property type="match status" value="2"/>
</dbReference>
<dbReference type="Pfam" id="PF00001">
    <property type="entry name" value="7tm_1"/>
    <property type="match status" value="1"/>
</dbReference>
<keyword evidence="7" id="KW-0807">Transducer</keyword>
<keyword evidence="3 7" id="KW-0812">Transmembrane</keyword>
<feature type="transmembrane region" description="Helical" evidence="8">
    <location>
        <begin position="373"/>
        <end position="400"/>
    </location>
</feature>
<proteinExistence type="inferred from homology"/>
<evidence type="ECO:0000256" key="3">
    <source>
        <dbReference type="ARBA" id="ARBA00022692"/>
    </source>
</evidence>
<feature type="transmembrane region" description="Helical" evidence="8">
    <location>
        <begin position="263"/>
        <end position="291"/>
    </location>
</feature>
<dbReference type="GO" id="GO:0004930">
    <property type="term" value="F:G protein-coupled receptor activity"/>
    <property type="evidence" value="ECO:0007669"/>
    <property type="project" value="UniProtKB-KW"/>
</dbReference>
<sequence>MRAEEIPVVVYAAMVMVFGVVGNSVVCYICRCRMSRSVLNNFVLALAVLDLAGCVLVLPLEMTLLHHRFEPPFRFFIFFLISLQIVAARSTFLDNVVERLSFTVRKERVEGGARRDDSVEEENTKCCCFKLYKNNSQVHSHLSSLRYRIFDHLLCVTQRLMRTTLLIGSVFTLIAIAAERYRRICHPLSGHITLRQCRVAIAGALVIAFLLAWPTLVIFGGSTVPLSPAAAATHVIVGGNNTARVGVHCGVKDGMQGSVYPTVYFTFLFVLFFGATTCLCTLYALIALRLWRGQKLKTDSRTMSASLPDCRRLHACGVTAGGGGAVDMPAKLFEELTRSLQLRRRKDAVNLVIVPTPSFRRKRKAAFSRKRSTFIMFLMTLTSLVSYLPYVIVSILFVAAPGLMLAGTSAMKSALLNLCLKSYLISSAVNPFIYGFCNHKFKAECRRLVRGLKCSRDVEEDSSDMTPPYP</sequence>
<dbReference type="PRINTS" id="PR00237">
    <property type="entry name" value="GPCRRHODOPSN"/>
</dbReference>